<feature type="region of interest" description="Disordered" evidence="1">
    <location>
        <begin position="105"/>
        <end position="136"/>
    </location>
</feature>
<evidence type="ECO:0000313" key="3">
    <source>
        <dbReference type="EMBL" id="MPC32323.1"/>
    </source>
</evidence>
<dbReference type="AlphaFoldDB" id="A0A5B7EGZ3"/>
<dbReference type="Proteomes" id="UP000324222">
    <property type="component" value="Unassembled WGS sequence"/>
</dbReference>
<keyword evidence="2" id="KW-0812">Transmembrane</keyword>
<sequence length="232" mass="24624">MSARQGGARRRYEYKANTNFSYLNRRHGIVAHVISIECFHLSLLFVVVVVVVVDPLSDCGRPCEGLDIEEREVVAGRGECLANISDSLASLSPVVYFDERGRPLQRKGLQMSPSRPQGAAPDATSTSSESDIVESFRPSVSAPAQAAAAAAAAAAATTVAASSESSGTDLDEIIGGTNAAKRIKDQIDERMTKGFLRSTAPRSTELSLKCNISPGNDSGVAIKRNVNEVAEK</sequence>
<organism evidence="3 4">
    <name type="scientific">Portunus trituberculatus</name>
    <name type="common">Swimming crab</name>
    <name type="synonym">Neptunus trituberculatus</name>
    <dbReference type="NCBI Taxonomy" id="210409"/>
    <lineage>
        <taxon>Eukaryota</taxon>
        <taxon>Metazoa</taxon>
        <taxon>Ecdysozoa</taxon>
        <taxon>Arthropoda</taxon>
        <taxon>Crustacea</taxon>
        <taxon>Multicrustacea</taxon>
        <taxon>Malacostraca</taxon>
        <taxon>Eumalacostraca</taxon>
        <taxon>Eucarida</taxon>
        <taxon>Decapoda</taxon>
        <taxon>Pleocyemata</taxon>
        <taxon>Brachyura</taxon>
        <taxon>Eubrachyura</taxon>
        <taxon>Portunoidea</taxon>
        <taxon>Portunidae</taxon>
        <taxon>Portuninae</taxon>
        <taxon>Portunus</taxon>
    </lineage>
</organism>
<comment type="caution">
    <text evidence="3">The sequence shown here is derived from an EMBL/GenBank/DDBJ whole genome shotgun (WGS) entry which is preliminary data.</text>
</comment>
<keyword evidence="2" id="KW-0472">Membrane</keyword>
<evidence type="ECO:0000313" key="4">
    <source>
        <dbReference type="Proteomes" id="UP000324222"/>
    </source>
</evidence>
<keyword evidence="2" id="KW-1133">Transmembrane helix</keyword>
<feature type="region of interest" description="Disordered" evidence="1">
    <location>
        <begin position="207"/>
        <end position="232"/>
    </location>
</feature>
<dbReference type="EMBL" id="VSRR010002605">
    <property type="protein sequence ID" value="MPC32323.1"/>
    <property type="molecule type" value="Genomic_DNA"/>
</dbReference>
<reference evidence="3 4" key="1">
    <citation type="submission" date="2019-05" db="EMBL/GenBank/DDBJ databases">
        <title>Another draft genome of Portunus trituberculatus and its Hox gene families provides insights of decapod evolution.</title>
        <authorList>
            <person name="Jeong J.-H."/>
            <person name="Song I."/>
            <person name="Kim S."/>
            <person name="Choi T."/>
            <person name="Kim D."/>
            <person name="Ryu S."/>
            <person name="Kim W."/>
        </authorList>
    </citation>
    <scope>NUCLEOTIDE SEQUENCE [LARGE SCALE GENOMIC DNA]</scope>
    <source>
        <tissue evidence="3">Muscle</tissue>
    </source>
</reference>
<evidence type="ECO:0000256" key="1">
    <source>
        <dbReference type="SAM" id="MobiDB-lite"/>
    </source>
</evidence>
<feature type="transmembrane region" description="Helical" evidence="2">
    <location>
        <begin position="29"/>
        <end position="53"/>
    </location>
</feature>
<accession>A0A5B7EGZ3</accession>
<protein>
    <submittedName>
        <fullName evidence="3">Uncharacterized protein</fullName>
    </submittedName>
</protein>
<proteinExistence type="predicted"/>
<dbReference type="OrthoDB" id="6381903at2759"/>
<name>A0A5B7EGZ3_PORTR</name>
<keyword evidence="4" id="KW-1185">Reference proteome</keyword>
<gene>
    <name evidence="3" type="ORF">E2C01_025633</name>
</gene>
<evidence type="ECO:0000256" key="2">
    <source>
        <dbReference type="SAM" id="Phobius"/>
    </source>
</evidence>